<evidence type="ECO:0000313" key="3">
    <source>
        <dbReference type="Proteomes" id="UP000016930"/>
    </source>
</evidence>
<protein>
    <submittedName>
        <fullName evidence="2">Uncharacterized protein</fullName>
    </submittedName>
</protein>
<name>M2QGH8_CERS8</name>
<dbReference type="HOGENOM" id="CLU_1959608_0_0_1"/>
<reference evidence="2 3" key="1">
    <citation type="journal article" date="2012" name="Proc. Natl. Acad. Sci. U.S.A.">
        <title>Comparative genomics of Ceriporiopsis subvermispora and Phanerochaete chrysosporium provide insight into selective ligninolysis.</title>
        <authorList>
            <person name="Fernandez-Fueyo E."/>
            <person name="Ruiz-Duenas F.J."/>
            <person name="Ferreira P."/>
            <person name="Floudas D."/>
            <person name="Hibbett D.S."/>
            <person name="Canessa P."/>
            <person name="Larrondo L.F."/>
            <person name="James T.Y."/>
            <person name="Seelenfreund D."/>
            <person name="Lobos S."/>
            <person name="Polanco R."/>
            <person name="Tello M."/>
            <person name="Honda Y."/>
            <person name="Watanabe T."/>
            <person name="Watanabe T."/>
            <person name="Ryu J.S."/>
            <person name="Kubicek C.P."/>
            <person name="Schmoll M."/>
            <person name="Gaskell J."/>
            <person name="Hammel K.E."/>
            <person name="St John F.J."/>
            <person name="Vanden Wymelenberg A."/>
            <person name="Sabat G."/>
            <person name="Splinter BonDurant S."/>
            <person name="Syed K."/>
            <person name="Yadav J.S."/>
            <person name="Doddapaneni H."/>
            <person name="Subramanian V."/>
            <person name="Lavin J.L."/>
            <person name="Oguiza J.A."/>
            <person name="Perez G."/>
            <person name="Pisabarro A.G."/>
            <person name="Ramirez L."/>
            <person name="Santoyo F."/>
            <person name="Master E."/>
            <person name="Coutinho P.M."/>
            <person name="Henrissat B."/>
            <person name="Lombard V."/>
            <person name="Magnuson J.K."/>
            <person name="Kuees U."/>
            <person name="Hori C."/>
            <person name="Igarashi K."/>
            <person name="Samejima M."/>
            <person name="Held B.W."/>
            <person name="Barry K.W."/>
            <person name="LaButti K.M."/>
            <person name="Lapidus A."/>
            <person name="Lindquist E.A."/>
            <person name="Lucas S.M."/>
            <person name="Riley R."/>
            <person name="Salamov A.A."/>
            <person name="Hoffmeister D."/>
            <person name="Schwenk D."/>
            <person name="Hadar Y."/>
            <person name="Yarden O."/>
            <person name="de Vries R.P."/>
            <person name="Wiebenga A."/>
            <person name="Stenlid J."/>
            <person name="Eastwood D."/>
            <person name="Grigoriev I.V."/>
            <person name="Berka R.M."/>
            <person name="Blanchette R.A."/>
            <person name="Kersten P."/>
            <person name="Martinez A.T."/>
            <person name="Vicuna R."/>
            <person name="Cullen D."/>
        </authorList>
    </citation>
    <scope>NUCLEOTIDE SEQUENCE [LARGE SCALE GENOMIC DNA]</scope>
    <source>
        <strain evidence="2 3">B</strain>
    </source>
</reference>
<feature type="region of interest" description="Disordered" evidence="1">
    <location>
        <begin position="98"/>
        <end position="122"/>
    </location>
</feature>
<organism evidence="2 3">
    <name type="scientific">Ceriporiopsis subvermispora (strain B)</name>
    <name type="common">White-rot fungus</name>
    <name type="synonym">Gelatoporia subvermispora</name>
    <dbReference type="NCBI Taxonomy" id="914234"/>
    <lineage>
        <taxon>Eukaryota</taxon>
        <taxon>Fungi</taxon>
        <taxon>Dikarya</taxon>
        <taxon>Basidiomycota</taxon>
        <taxon>Agaricomycotina</taxon>
        <taxon>Agaricomycetes</taxon>
        <taxon>Polyporales</taxon>
        <taxon>Gelatoporiaceae</taxon>
        <taxon>Gelatoporia</taxon>
    </lineage>
</organism>
<keyword evidence="3" id="KW-1185">Reference proteome</keyword>
<accession>M2QGH8</accession>
<sequence length="122" mass="12805">MSSKPNGVSNPTGSSLESDIALLQRILQQTESEGDDADVTELLRRLDSADGIARDVESRLDGMIGGLDDLLGALEPDTDATITQESIGMAVVNGEEVASQEETAAVGKESTGIENQKAREDS</sequence>
<evidence type="ECO:0000313" key="2">
    <source>
        <dbReference type="EMBL" id="EMD31145.1"/>
    </source>
</evidence>
<proteinExistence type="predicted"/>
<dbReference type="EMBL" id="KB445823">
    <property type="protein sequence ID" value="EMD31145.1"/>
    <property type="molecule type" value="Genomic_DNA"/>
</dbReference>
<gene>
    <name evidence="2" type="ORF">CERSUDRAFT_100696</name>
</gene>
<dbReference type="Proteomes" id="UP000016930">
    <property type="component" value="Unassembled WGS sequence"/>
</dbReference>
<evidence type="ECO:0000256" key="1">
    <source>
        <dbReference type="SAM" id="MobiDB-lite"/>
    </source>
</evidence>
<dbReference type="AlphaFoldDB" id="M2QGH8"/>
<dbReference type="OrthoDB" id="2595043at2759"/>